<evidence type="ECO:0000313" key="1">
    <source>
        <dbReference type="EMBL" id="EGR28984.1"/>
    </source>
</evidence>
<dbReference type="InParanoid" id="G0R0P0"/>
<accession>G0R0P0</accession>
<dbReference type="Proteomes" id="UP000008983">
    <property type="component" value="Unassembled WGS sequence"/>
</dbReference>
<dbReference type="GeneID" id="14905073"/>
<evidence type="ECO:0000313" key="2">
    <source>
        <dbReference type="Proteomes" id="UP000008983"/>
    </source>
</evidence>
<protein>
    <submittedName>
        <fullName evidence="1">Uncharacterized protein</fullName>
    </submittedName>
</protein>
<gene>
    <name evidence="1" type="ORF">IMG5_165800</name>
</gene>
<dbReference type="EMBL" id="GL984197">
    <property type="protein sequence ID" value="EGR28984.1"/>
    <property type="molecule type" value="Genomic_DNA"/>
</dbReference>
<keyword evidence="2" id="KW-1185">Reference proteome</keyword>
<sequence length="62" mass="7596">MTADIVKQEVQNLPKDYGKMPAGYNFLTRGKNWKEYHNDFILRTDAVWEKQQLYDYFRNFMK</sequence>
<reference evidence="1 2" key="1">
    <citation type="submission" date="2011-07" db="EMBL/GenBank/DDBJ databases">
        <authorList>
            <person name="Coyne R."/>
            <person name="Brami D."/>
            <person name="Johnson J."/>
            <person name="Hostetler J."/>
            <person name="Hannick L."/>
            <person name="Clark T."/>
            <person name="Cassidy-Hanley D."/>
            <person name="Inman J."/>
        </authorList>
    </citation>
    <scope>NUCLEOTIDE SEQUENCE [LARGE SCALE GENOMIC DNA]</scope>
    <source>
        <strain evidence="1 2">G5</strain>
    </source>
</reference>
<name>G0R0P0_ICHMU</name>
<dbReference type="OrthoDB" id="282181at2759"/>
<dbReference type="RefSeq" id="XP_004030220.1">
    <property type="nucleotide sequence ID" value="XM_004030172.1"/>
</dbReference>
<feature type="non-terminal residue" evidence="1">
    <location>
        <position position="62"/>
    </location>
</feature>
<dbReference type="AlphaFoldDB" id="G0R0P0"/>
<organism evidence="1 2">
    <name type="scientific">Ichthyophthirius multifiliis</name>
    <name type="common">White spot disease agent</name>
    <name type="synonym">Ich</name>
    <dbReference type="NCBI Taxonomy" id="5932"/>
    <lineage>
        <taxon>Eukaryota</taxon>
        <taxon>Sar</taxon>
        <taxon>Alveolata</taxon>
        <taxon>Ciliophora</taxon>
        <taxon>Intramacronucleata</taxon>
        <taxon>Oligohymenophorea</taxon>
        <taxon>Hymenostomatida</taxon>
        <taxon>Ophryoglenina</taxon>
        <taxon>Ichthyophthirius</taxon>
    </lineage>
</organism>
<dbReference type="STRING" id="857967.G0R0P0"/>
<proteinExistence type="predicted"/>